<protein>
    <submittedName>
        <fullName evidence="2">EAL domain-containing protein</fullName>
    </submittedName>
</protein>
<organism evidence="2 3">
    <name type="scientific">Pediococcus stilesii</name>
    <dbReference type="NCBI Taxonomy" id="331679"/>
    <lineage>
        <taxon>Bacteria</taxon>
        <taxon>Bacillati</taxon>
        <taxon>Bacillota</taxon>
        <taxon>Bacilli</taxon>
        <taxon>Lactobacillales</taxon>
        <taxon>Lactobacillaceae</taxon>
        <taxon>Pediococcus</taxon>
    </lineage>
</organism>
<dbReference type="EMBL" id="VBTH01000014">
    <property type="protein sequence ID" value="TLQ03803.1"/>
    <property type="molecule type" value="Genomic_DNA"/>
</dbReference>
<sequence length="247" mass="28207">MIKNLKSIGGIILNPKEKLFFVGQKIVSSDNCDQIEYELLLRYGDPQNAHFPAELYEHFVESEEAYREYAGFLNESIPSILHANPGALFSFNIDQQELEYPELFEFLDNLSETQRQRLTIELTENAPIDHAGSYYASYNIKAVKKISDMGYKVAFDDIGSGINTFGNLCLSKDYISRVKWSYINLSKYVSWDQSSGLIKFLSEFADSNQLDFVVEGIENKKTADELCRLGIKFFQGYLYSKPEVIAS</sequence>
<reference evidence="2 3" key="1">
    <citation type="submission" date="2019-05" db="EMBL/GenBank/DDBJ databases">
        <title>The metagenome of a microbial culture collection derived from dairy environment covers the genomic content of the human microbiome.</title>
        <authorList>
            <person name="Roder T."/>
            <person name="Wuthrich D."/>
            <person name="Sattari Z."/>
            <person name="Von Ah U."/>
            <person name="Bar C."/>
            <person name="Ronchi F."/>
            <person name="Macpherson A.J."/>
            <person name="Ganal-Vonarburg S.C."/>
            <person name="Bruggmann R."/>
            <person name="Vergeres G."/>
        </authorList>
    </citation>
    <scope>NUCLEOTIDE SEQUENCE [LARGE SCALE GENOMIC DNA]</scope>
    <source>
        <strain evidence="2 3">FAM 18815</strain>
    </source>
</reference>
<dbReference type="PROSITE" id="PS50883">
    <property type="entry name" value="EAL"/>
    <property type="match status" value="1"/>
</dbReference>
<dbReference type="Proteomes" id="UP000305541">
    <property type="component" value="Unassembled WGS sequence"/>
</dbReference>
<dbReference type="InterPro" id="IPR001633">
    <property type="entry name" value="EAL_dom"/>
</dbReference>
<dbReference type="Pfam" id="PF00563">
    <property type="entry name" value="EAL"/>
    <property type="match status" value="1"/>
</dbReference>
<dbReference type="SMART" id="SM00052">
    <property type="entry name" value="EAL"/>
    <property type="match status" value="1"/>
</dbReference>
<gene>
    <name evidence="2" type="ORF">FEZ51_07800</name>
</gene>
<dbReference type="GO" id="GO:0071111">
    <property type="term" value="F:cyclic-guanylate-specific phosphodiesterase activity"/>
    <property type="evidence" value="ECO:0007669"/>
    <property type="project" value="InterPro"/>
</dbReference>
<evidence type="ECO:0000313" key="2">
    <source>
        <dbReference type="EMBL" id="TLQ03803.1"/>
    </source>
</evidence>
<dbReference type="SUPFAM" id="SSF141868">
    <property type="entry name" value="EAL domain-like"/>
    <property type="match status" value="1"/>
</dbReference>
<dbReference type="InterPro" id="IPR050706">
    <property type="entry name" value="Cyclic-di-GMP_PDE-like"/>
</dbReference>
<evidence type="ECO:0000313" key="3">
    <source>
        <dbReference type="Proteomes" id="UP000305541"/>
    </source>
</evidence>
<evidence type="ECO:0000259" key="1">
    <source>
        <dbReference type="PROSITE" id="PS50883"/>
    </source>
</evidence>
<dbReference type="CDD" id="cd01948">
    <property type="entry name" value="EAL"/>
    <property type="match status" value="1"/>
</dbReference>
<dbReference type="InterPro" id="IPR035919">
    <property type="entry name" value="EAL_sf"/>
</dbReference>
<dbReference type="Gene3D" id="3.20.20.450">
    <property type="entry name" value="EAL domain"/>
    <property type="match status" value="1"/>
</dbReference>
<dbReference type="AlphaFoldDB" id="A0A5R9BU85"/>
<dbReference type="OrthoDB" id="2324331at2"/>
<comment type="caution">
    <text evidence="2">The sequence shown here is derived from an EMBL/GenBank/DDBJ whole genome shotgun (WGS) entry which is preliminary data.</text>
</comment>
<name>A0A5R9BU85_9LACO</name>
<accession>A0A5R9BU85</accession>
<proteinExistence type="predicted"/>
<dbReference type="PANTHER" id="PTHR33121">
    <property type="entry name" value="CYCLIC DI-GMP PHOSPHODIESTERASE PDEF"/>
    <property type="match status" value="1"/>
</dbReference>
<dbReference type="PANTHER" id="PTHR33121:SF56">
    <property type="entry name" value="SIGNALLING PROTEIN WITH EAL AND C2 DOMAINS"/>
    <property type="match status" value="1"/>
</dbReference>
<feature type="domain" description="EAL" evidence="1">
    <location>
        <begin position="1"/>
        <end position="247"/>
    </location>
</feature>